<gene>
    <name evidence="3" type="ORF">JY572_16190</name>
</gene>
<dbReference type="InterPro" id="IPR050900">
    <property type="entry name" value="Transposase_IS3/IS150/IS904"/>
</dbReference>
<dbReference type="Pfam" id="PF13333">
    <property type="entry name" value="rve_2"/>
    <property type="match status" value="1"/>
</dbReference>
<sequence>MKEVKKPRRPRRSYTEEFKARAVRLVLEEGKTTSQVARDLDLTLSALRMWVEQARADKGQGKPGALTSAERQELTKLRKQVRELEMERALLINGGGLHREGERVKFEFIRVERAYFSVSKMCRMMKVSRSGVYAWSQRAPSARQREDAQLKVLVHEAHQKGRCTYGSPRIHRALRNQGVRVGRNRVIRLMREELLVGRARRRYRGTTMSEHQHSVAGNLLDRRFTAQRPNERWVGDTTELSTPGGKLYLAAIVDLYSRFVVGWAVSSVNDRHLTLKALDMALRRRCPAEGLLHHSDQGSTYASEDYQHALARHGIVCSMSRRGNCYDNAAMESWFSTLKYELGEVFESANDAKVSLFDYIEVFYNQQRMHSAIGYAAPAEFDRAAA</sequence>
<dbReference type="SUPFAM" id="SSF46689">
    <property type="entry name" value="Homeodomain-like"/>
    <property type="match status" value="1"/>
</dbReference>
<dbReference type="Pfam" id="PF00665">
    <property type="entry name" value="rve"/>
    <property type="match status" value="1"/>
</dbReference>
<evidence type="ECO:0000259" key="2">
    <source>
        <dbReference type="PROSITE" id="PS50994"/>
    </source>
</evidence>
<accession>A0ABX7NL63</accession>
<dbReference type="PANTHER" id="PTHR46889">
    <property type="entry name" value="TRANSPOSASE INSF FOR INSERTION SEQUENCE IS3B-RELATED"/>
    <property type="match status" value="1"/>
</dbReference>
<evidence type="ECO:0000256" key="1">
    <source>
        <dbReference type="SAM" id="Coils"/>
    </source>
</evidence>
<dbReference type="InterPro" id="IPR002514">
    <property type="entry name" value="Transposase_8"/>
</dbReference>
<dbReference type="InterPro" id="IPR048020">
    <property type="entry name" value="Transpos_IS3"/>
</dbReference>
<dbReference type="EMBL" id="CP071091">
    <property type="protein sequence ID" value="QSQ18277.1"/>
    <property type="molecule type" value="Genomic_DNA"/>
</dbReference>
<dbReference type="Pfam" id="PF01527">
    <property type="entry name" value="HTH_Tnp_1"/>
    <property type="match status" value="1"/>
</dbReference>
<dbReference type="InterPro" id="IPR036397">
    <property type="entry name" value="RNaseH_sf"/>
</dbReference>
<dbReference type="PANTHER" id="PTHR46889:SF4">
    <property type="entry name" value="TRANSPOSASE INSO FOR INSERTION SEQUENCE ELEMENT IS911B-RELATED"/>
    <property type="match status" value="1"/>
</dbReference>
<dbReference type="InterPro" id="IPR009057">
    <property type="entry name" value="Homeodomain-like_sf"/>
</dbReference>
<organism evidence="3 4">
    <name type="scientific">Myxococcus landrumensis</name>
    <dbReference type="NCBI Taxonomy" id="2813577"/>
    <lineage>
        <taxon>Bacteria</taxon>
        <taxon>Pseudomonadati</taxon>
        <taxon>Myxococcota</taxon>
        <taxon>Myxococcia</taxon>
        <taxon>Myxococcales</taxon>
        <taxon>Cystobacterineae</taxon>
        <taxon>Myxococcaceae</taxon>
        <taxon>Myxococcus</taxon>
    </lineage>
</organism>
<reference evidence="3 4" key="1">
    <citation type="submission" date="2021-02" db="EMBL/GenBank/DDBJ databases">
        <title>De Novo genome assembly of isolated myxobacteria.</title>
        <authorList>
            <person name="Stevens D.C."/>
        </authorList>
    </citation>
    <scope>NUCLEOTIDE SEQUENCE [LARGE SCALE GENOMIC DNA]</scope>
    <source>
        <strain evidence="3 4">SCHIC003</strain>
    </source>
</reference>
<dbReference type="Proteomes" id="UP000663090">
    <property type="component" value="Chromosome"/>
</dbReference>
<dbReference type="InterPro" id="IPR025948">
    <property type="entry name" value="HTH-like_dom"/>
</dbReference>
<dbReference type="Pfam" id="PF13276">
    <property type="entry name" value="HTH_21"/>
    <property type="match status" value="1"/>
</dbReference>
<dbReference type="Gene3D" id="3.30.420.10">
    <property type="entry name" value="Ribonuclease H-like superfamily/Ribonuclease H"/>
    <property type="match status" value="1"/>
</dbReference>
<proteinExistence type="predicted"/>
<feature type="coiled-coil region" evidence="1">
    <location>
        <begin position="67"/>
        <end position="94"/>
    </location>
</feature>
<dbReference type="InterPro" id="IPR012337">
    <property type="entry name" value="RNaseH-like_sf"/>
</dbReference>
<name>A0ABX7NL63_9BACT</name>
<dbReference type="SUPFAM" id="SSF53098">
    <property type="entry name" value="Ribonuclease H-like"/>
    <property type="match status" value="1"/>
</dbReference>
<keyword evidence="4" id="KW-1185">Reference proteome</keyword>
<evidence type="ECO:0000313" key="4">
    <source>
        <dbReference type="Proteomes" id="UP000663090"/>
    </source>
</evidence>
<evidence type="ECO:0000313" key="3">
    <source>
        <dbReference type="EMBL" id="QSQ18277.1"/>
    </source>
</evidence>
<dbReference type="PROSITE" id="PS50994">
    <property type="entry name" value="INTEGRASE"/>
    <property type="match status" value="1"/>
</dbReference>
<dbReference type="InterPro" id="IPR001584">
    <property type="entry name" value="Integrase_cat-core"/>
</dbReference>
<dbReference type="NCBIfam" id="NF033516">
    <property type="entry name" value="transpos_IS3"/>
    <property type="match status" value="1"/>
</dbReference>
<keyword evidence="1" id="KW-0175">Coiled coil</keyword>
<dbReference type="Gene3D" id="1.10.10.60">
    <property type="entry name" value="Homeodomain-like"/>
    <property type="match status" value="1"/>
</dbReference>
<protein>
    <submittedName>
        <fullName evidence="3">IS3 family transposase</fullName>
    </submittedName>
</protein>
<feature type="domain" description="Integrase catalytic" evidence="2">
    <location>
        <begin position="225"/>
        <end position="386"/>
    </location>
</feature>